<evidence type="ECO:0000256" key="5">
    <source>
        <dbReference type="ARBA" id="ARBA00022505"/>
    </source>
</evidence>
<protein>
    <recommendedName>
        <fullName evidence="14">MoeA C-terminal domain-containing protein</fullName>
    </recommendedName>
</protein>
<dbReference type="GO" id="GO:0005524">
    <property type="term" value="F:ATP binding"/>
    <property type="evidence" value="ECO:0007669"/>
    <property type="project" value="UniProtKB-UniRule"/>
</dbReference>
<dbReference type="EMBL" id="JBAMIC010000008">
    <property type="protein sequence ID" value="KAK7104434.1"/>
    <property type="molecule type" value="Genomic_DNA"/>
</dbReference>
<dbReference type="InterPro" id="IPR036688">
    <property type="entry name" value="MoeA_C_domain_IV_sf"/>
</dbReference>
<comment type="catalytic activity">
    <reaction evidence="13">
        <text>molybdopterin + ATP + H(+) = adenylyl-molybdopterin + diphosphate</text>
        <dbReference type="Rhea" id="RHEA:31331"/>
        <dbReference type="ChEBI" id="CHEBI:15378"/>
        <dbReference type="ChEBI" id="CHEBI:30616"/>
        <dbReference type="ChEBI" id="CHEBI:33019"/>
        <dbReference type="ChEBI" id="CHEBI:58698"/>
        <dbReference type="ChEBI" id="CHEBI:62727"/>
    </reaction>
</comment>
<dbReference type="AlphaFoldDB" id="A0AAN9GE91"/>
<dbReference type="GO" id="GO:0061598">
    <property type="term" value="F:molybdopterin adenylyltransferase activity"/>
    <property type="evidence" value="ECO:0007669"/>
    <property type="project" value="UniProtKB-UniRule"/>
</dbReference>
<keyword evidence="8" id="KW-0547">Nucleotide-binding</keyword>
<comment type="cofactor">
    <cofactor evidence="1 13">
        <name>Mg(2+)</name>
        <dbReference type="ChEBI" id="CHEBI:18420"/>
    </cofactor>
</comment>
<evidence type="ECO:0000256" key="12">
    <source>
        <dbReference type="ARBA" id="ARBA00023268"/>
    </source>
</evidence>
<evidence type="ECO:0000259" key="14">
    <source>
        <dbReference type="Pfam" id="PF03454"/>
    </source>
</evidence>
<evidence type="ECO:0000256" key="7">
    <source>
        <dbReference type="ARBA" id="ARBA00022723"/>
    </source>
</evidence>
<dbReference type="InterPro" id="IPR005111">
    <property type="entry name" value="MoeA_C_domain_IV"/>
</dbReference>
<dbReference type="InterPro" id="IPR036425">
    <property type="entry name" value="MoaB/Mog-like_dom_sf"/>
</dbReference>
<name>A0AAN9GE91_9CAEN</name>
<comment type="similarity">
    <text evidence="4">In the C-terminal section; belongs to the MoeA family.</text>
</comment>
<keyword evidence="7 13" id="KW-0479">Metal-binding</keyword>
<dbReference type="GO" id="GO:0061599">
    <property type="term" value="F:molybdopterin molybdotransferase activity"/>
    <property type="evidence" value="ECO:0007669"/>
    <property type="project" value="UniProtKB-UniRule"/>
</dbReference>
<reference evidence="15 16" key="1">
    <citation type="submission" date="2024-02" db="EMBL/GenBank/DDBJ databases">
        <title>Chromosome-scale genome assembly of the rough periwinkle Littorina saxatilis.</title>
        <authorList>
            <person name="De Jode A."/>
            <person name="Faria R."/>
            <person name="Formenti G."/>
            <person name="Sims Y."/>
            <person name="Smith T.P."/>
            <person name="Tracey A."/>
            <person name="Wood J.M.D."/>
            <person name="Zagrodzka Z.B."/>
            <person name="Johannesson K."/>
            <person name="Butlin R.K."/>
            <person name="Leder E.H."/>
        </authorList>
    </citation>
    <scope>NUCLEOTIDE SEQUENCE [LARGE SCALE GENOMIC DNA]</scope>
    <source>
        <strain evidence="15">Snail1</strain>
        <tissue evidence="15">Muscle</tissue>
    </source>
</reference>
<comment type="caution">
    <text evidence="15">The sequence shown here is derived from an EMBL/GenBank/DDBJ whole genome shotgun (WGS) entry which is preliminary data.</text>
</comment>
<evidence type="ECO:0000256" key="9">
    <source>
        <dbReference type="ARBA" id="ARBA00022840"/>
    </source>
</evidence>
<keyword evidence="12" id="KW-0511">Multifunctional enzyme</keyword>
<dbReference type="SUPFAM" id="SSF53218">
    <property type="entry name" value="Molybdenum cofactor biosynthesis proteins"/>
    <property type="match status" value="1"/>
</dbReference>
<dbReference type="GO" id="GO:0098970">
    <property type="term" value="P:postsynaptic neurotransmitter receptor diffusion trapping"/>
    <property type="evidence" value="ECO:0007669"/>
    <property type="project" value="TreeGrafter"/>
</dbReference>
<comment type="pathway">
    <text evidence="2 13">Cofactor biosynthesis; molybdopterin biosynthesis.</text>
</comment>
<evidence type="ECO:0000256" key="11">
    <source>
        <dbReference type="ARBA" id="ARBA00023150"/>
    </source>
</evidence>
<dbReference type="PANTHER" id="PTHR10192">
    <property type="entry name" value="MOLYBDOPTERIN BIOSYNTHESIS PROTEIN"/>
    <property type="match status" value="1"/>
</dbReference>
<keyword evidence="10 13" id="KW-0460">Magnesium</keyword>
<comment type="catalytic activity">
    <reaction evidence="13">
        <text>adenylyl-molybdopterin + molybdate = Mo-molybdopterin + AMP + H(+)</text>
        <dbReference type="Rhea" id="RHEA:35047"/>
        <dbReference type="ChEBI" id="CHEBI:15378"/>
        <dbReference type="ChEBI" id="CHEBI:36264"/>
        <dbReference type="ChEBI" id="CHEBI:62727"/>
        <dbReference type="ChEBI" id="CHEBI:71302"/>
        <dbReference type="ChEBI" id="CHEBI:456215"/>
    </reaction>
</comment>
<dbReference type="SUPFAM" id="SSF63867">
    <property type="entry name" value="MoeA C-terminal domain-like"/>
    <property type="match status" value="1"/>
</dbReference>
<evidence type="ECO:0000313" key="16">
    <source>
        <dbReference type="Proteomes" id="UP001374579"/>
    </source>
</evidence>
<feature type="domain" description="MoeA C-terminal" evidence="14">
    <location>
        <begin position="77"/>
        <end position="149"/>
    </location>
</feature>
<dbReference type="GO" id="GO:0006777">
    <property type="term" value="P:Mo-molybdopterin cofactor biosynthetic process"/>
    <property type="evidence" value="ECO:0007669"/>
    <property type="project" value="UniProtKB-UniRule"/>
</dbReference>
<dbReference type="Pfam" id="PF03454">
    <property type="entry name" value="MoeA_C"/>
    <property type="match status" value="1"/>
</dbReference>
<dbReference type="GO" id="GO:0046872">
    <property type="term" value="F:metal ion binding"/>
    <property type="evidence" value="ECO:0007669"/>
    <property type="project" value="UniProtKB-UniRule"/>
</dbReference>
<keyword evidence="9" id="KW-0067">ATP-binding</keyword>
<keyword evidence="6 13" id="KW-0808">Transferase</keyword>
<dbReference type="Gene3D" id="2.40.340.10">
    <property type="entry name" value="MoeA, C-terminal, domain IV"/>
    <property type="match status" value="1"/>
</dbReference>
<comment type="similarity">
    <text evidence="13">Belongs to the MoeA family.</text>
</comment>
<organism evidence="15 16">
    <name type="scientific">Littorina saxatilis</name>
    <dbReference type="NCBI Taxonomy" id="31220"/>
    <lineage>
        <taxon>Eukaryota</taxon>
        <taxon>Metazoa</taxon>
        <taxon>Spiralia</taxon>
        <taxon>Lophotrochozoa</taxon>
        <taxon>Mollusca</taxon>
        <taxon>Gastropoda</taxon>
        <taxon>Caenogastropoda</taxon>
        <taxon>Littorinimorpha</taxon>
        <taxon>Littorinoidea</taxon>
        <taxon>Littorinidae</taxon>
        <taxon>Littorina</taxon>
    </lineage>
</organism>
<evidence type="ECO:0000256" key="6">
    <source>
        <dbReference type="ARBA" id="ARBA00022679"/>
    </source>
</evidence>
<keyword evidence="16" id="KW-1185">Reference proteome</keyword>
<keyword evidence="11 13" id="KW-0501">Molybdenum cofactor biosynthesis</keyword>
<gene>
    <name evidence="15" type="ORF">V1264_019153</name>
</gene>
<evidence type="ECO:0000256" key="10">
    <source>
        <dbReference type="ARBA" id="ARBA00022842"/>
    </source>
</evidence>
<evidence type="ECO:0000256" key="2">
    <source>
        <dbReference type="ARBA" id="ARBA00005046"/>
    </source>
</evidence>
<dbReference type="GO" id="GO:0097112">
    <property type="term" value="P:gamma-aminobutyric acid receptor clustering"/>
    <property type="evidence" value="ECO:0007669"/>
    <property type="project" value="TreeGrafter"/>
</dbReference>
<comment type="function">
    <text evidence="13">Catalyzes two steps in the biosynthesis of the molybdenum cofactor. In the first step, molybdopterin is adenylated. Subsequently, molybdate is inserted into adenylated molybdopterin and AMP is released.</text>
</comment>
<evidence type="ECO:0000256" key="3">
    <source>
        <dbReference type="ARBA" id="ARBA00007589"/>
    </source>
</evidence>
<dbReference type="GO" id="GO:0005829">
    <property type="term" value="C:cytosol"/>
    <property type="evidence" value="ECO:0007669"/>
    <property type="project" value="TreeGrafter"/>
</dbReference>
<sequence length="153" mass="16828">MFVQKVSSNKRLTCVVCVWYRKPTTFASLPREGGKKLFFGLPGNPVSALVTCNLYVVPAIRRMMGCPAPNLSVVRTKLDRTVKLDPRPEYHRAVVTWSPGQDVATATSTGNQISSRLLSLREANVLLRLPPRSTELTTVHEGEVVDALVIAPV</sequence>
<evidence type="ECO:0000256" key="4">
    <source>
        <dbReference type="ARBA" id="ARBA00008339"/>
    </source>
</evidence>
<dbReference type="GO" id="GO:0072579">
    <property type="term" value="P:glycine receptor clustering"/>
    <property type="evidence" value="ECO:0007669"/>
    <property type="project" value="TreeGrafter"/>
</dbReference>
<evidence type="ECO:0000256" key="1">
    <source>
        <dbReference type="ARBA" id="ARBA00001946"/>
    </source>
</evidence>
<keyword evidence="5 13" id="KW-0500">Molybdenum</keyword>
<accession>A0AAN9GE91</accession>
<dbReference type="GO" id="GO:0030425">
    <property type="term" value="C:dendrite"/>
    <property type="evidence" value="ECO:0007669"/>
    <property type="project" value="TreeGrafter"/>
</dbReference>
<proteinExistence type="inferred from homology"/>
<evidence type="ECO:0000313" key="15">
    <source>
        <dbReference type="EMBL" id="KAK7104434.1"/>
    </source>
</evidence>
<dbReference type="FunFam" id="2.40.340.10:FF:000007">
    <property type="entry name" value="Molybdopterin molybdenumtransferase"/>
    <property type="match status" value="1"/>
</dbReference>
<dbReference type="GO" id="GO:0007529">
    <property type="term" value="P:establishment of synaptic specificity at neuromuscular junction"/>
    <property type="evidence" value="ECO:0007669"/>
    <property type="project" value="TreeGrafter"/>
</dbReference>
<dbReference type="Gene3D" id="3.40.980.10">
    <property type="entry name" value="MoaB/Mog-like domain"/>
    <property type="match status" value="1"/>
</dbReference>
<comment type="similarity">
    <text evidence="3">In the N-terminal section; belongs to the MoaB/Mog family.</text>
</comment>
<dbReference type="Proteomes" id="UP001374579">
    <property type="component" value="Unassembled WGS sequence"/>
</dbReference>
<dbReference type="PANTHER" id="PTHR10192:SF5">
    <property type="entry name" value="GEPHYRIN"/>
    <property type="match status" value="1"/>
</dbReference>
<evidence type="ECO:0000256" key="8">
    <source>
        <dbReference type="ARBA" id="ARBA00022741"/>
    </source>
</evidence>
<dbReference type="GO" id="GO:0099634">
    <property type="term" value="C:postsynaptic specialization membrane"/>
    <property type="evidence" value="ECO:0007669"/>
    <property type="project" value="GOC"/>
</dbReference>
<evidence type="ECO:0000256" key="13">
    <source>
        <dbReference type="RuleBase" id="RU365090"/>
    </source>
</evidence>
<dbReference type="InterPro" id="IPR038987">
    <property type="entry name" value="MoeA-like"/>
</dbReference>